<gene>
    <name evidence="2" type="ORF">LVIROSA_LOCUS30722</name>
</gene>
<sequence length="96" mass="10867">MRLIGWKSHPATSQFSTAINGPPSLSSFKCTTVFFFILRVNGAQTLVIIFKIPFQQRRKETTQCSSPSKRVLNDISNEFVCQFQELQAHGGKFIID</sequence>
<comment type="caution">
    <text evidence="2">The sequence shown here is derived from an EMBL/GenBank/DDBJ whole genome shotgun (WGS) entry which is preliminary data.</text>
</comment>
<dbReference type="Proteomes" id="UP001157418">
    <property type="component" value="Unassembled WGS sequence"/>
</dbReference>
<dbReference type="EMBL" id="CAKMRJ010005523">
    <property type="protein sequence ID" value="CAH1444923.1"/>
    <property type="molecule type" value="Genomic_DNA"/>
</dbReference>
<keyword evidence="1" id="KW-0472">Membrane</keyword>
<proteinExistence type="predicted"/>
<keyword evidence="3" id="KW-1185">Reference proteome</keyword>
<dbReference type="AlphaFoldDB" id="A0AAU9P3V6"/>
<reference evidence="2 3" key="1">
    <citation type="submission" date="2022-01" db="EMBL/GenBank/DDBJ databases">
        <authorList>
            <person name="Xiong W."/>
            <person name="Schranz E."/>
        </authorList>
    </citation>
    <scope>NUCLEOTIDE SEQUENCE [LARGE SCALE GENOMIC DNA]</scope>
</reference>
<feature type="transmembrane region" description="Helical" evidence="1">
    <location>
        <begin position="32"/>
        <end position="50"/>
    </location>
</feature>
<organism evidence="2 3">
    <name type="scientific">Lactuca virosa</name>
    <dbReference type="NCBI Taxonomy" id="75947"/>
    <lineage>
        <taxon>Eukaryota</taxon>
        <taxon>Viridiplantae</taxon>
        <taxon>Streptophyta</taxon>
        <taxon>Embryophyta</taxon>
        <taxon>Tracheophyta</taxon>
        <taxon>Spermatophyta</taxon>
        <taxon>Magnoliopsida</taxon>
        <taxon>eudicotyledons</taxon>
        <taxon>Gunneridae</taxon>
        <taxon>Pentapetalae</taxon>
        <taxon>asterids</taxon>
        <taxon>campanulids</taxon>
        <taxon>Asterales</taxon>
        <taxon>Asteraceae</taxon>
        <taxon>Cichorioideae</taxon>
        <taxon>Cichorieae</taxon>
        <taxon>Lactucinae</taxon>
        <taxon>Lactuca</taxon>
    </lineage>
</organism>
<accession>A0AAU9P3V6</accession>
<evidence type="ECO:0000256" key="1">
    <source>
        <dbReference type="SAM" id="Phobius"/>
    </source>
</evidence>
<name>A0AAU9P3V6_9ASTR</name>
<keyword evidence="1" id="KW-1133">Transmembrane helix</keyword>
<evidence type="ECO:0000313" key="2">
    <source>
        <dbReference type="EMBL" id="CAH1444923.1"/>
    </source>
</evidence>
<keyword evidence="1" id="KW-0812">Transmembrane</keyword>
<evidence type="ECO:0000313" key="3">
    <source>
        <dbReference type="Proteomes" id="UP001157418"/>
    </source>
</evidence>
<protein>
    <submittedName>
        <fullName evidence="2">Uncharacterized protein</fullName>
    </submittedName>
</protein>